<dbReference type="AlphaFoldDB" id="M1LT30"/>
<dbReference type="PANTHER" id="PTHR35867">
    <property type="entry name" value="PROTEIN RSEC"/>
    <property type="match status" value="1"/>
</dbReference>
<dbReference type="KEGG" id="csr:Cspa_c24100"/>
<proteinExistence type="predicted"/>
<gene>
    <name evidence="2" type="ORF">Cspa_c24100</name>
</gene>
<dbReference type="InterPro" id="IPR007359">
    <property type="entry name" value="SigmaE_reg_RseC_MucC"/>
</dbReference>
<dbReference type="HOGENOM" id="CLU_124911_2_1_9"/>
<evidence type="ECO:0000313" key="2">
    <source>
        <dbReference type="EMBL" id="AGF56175.1"/>
    </source>
</evidence>
<accession>M1LT30</accession>
<dbReference type="eggNOG" id="COG3086">
    <property type="taxonomic scope" value="Bacteria"/>
</dbReference>
<keyword evidence="1" id="KW-1133">Transmembrane helix</keyword>
<dbReference type="Proteomes" id="UP000011728">
    <property type="component" value="Chromosome"/>
</dbReference>
<reference evidence="2 3" key="1">
    <citation type="submission" date="2013-02" db="EMBL/GenBank/DDBJ databases">
        <title>Genome sequence of Clostridium saccharoperbutylacetonicum N1-4(HMT).</title>
        <authorList>
            <person name="Poehlein A."/>
            <person name="Daniel R."/>
        </authorList>
    </citation>
    <scope>NUCLEOTIDE SEQUENCE [LARGE SCALE GENOMIC DNA]</scope>
    <source>
        <strain evidence="3">N1-4(HMT)</strain>
    </source>
</reference>
<keyword evidence="3" id="KW-1185">Reference proteome</keyword>
<sequence length="136" mass="14783">MKTEQGLVIEVNENVARIKVGRHSECKNCGACPGNNGIIIEVENKIGAKIGQRVVFEVKETNFITSVFIVFVLPLIVLFIGVLLGEVIGNLLGLNVCFLQIAGGFIFVAVAIGGVKKFDNYIAKNHKSMPRITKIL</sequence>
<dbReference type="InterPro" id="IPR026268">
    <property type="entry name" value="RseC"/>
</dbReference>
<keyword evidence="1" id="KW-0472">Membrane</keyword>
<dbReference type="STRING" id="36745.CLSAP_22250"/>
<protein>
    <submittedName>
        <fullName evidence="2">Sigma-E factor regulator, RseC/MucC family</fullName>
    </submittedName>
</protein>
<dbReference type="PATRIC" id="fig|931276.5.peg.2414"/>
<feature type="transmembrane region" description="Helical" evidence="1">
    <location>
        <begin position="91"/>
        <end position="115"/>
    </location>
</feature>
<dbReference type="Pfam" id="PF04246">
    <property type="entry name" value="RseC_MucC"/>
    <property type="match status" value="1"/>
</dbReference>
<dbReference type="PIRSF" id="PIRSF004923">
    <property type="entry name" value="RseC"/>
    <property type="match status" value="1"/>
</dbReference>
<dbReference type="PANTHER" id="PTHR35867:SF1">
    <property type="entry name" value="PROTEIN RSEC"/>
    <property type="match status" value="1"/>
</dbReference>
<dbReference type="RefSeq" id="WP_015392494.1">
    <property type="nucleotide sequence ID" value="NC_020291.1"/>
</dbReference>
<dbReference type="EMBL" id="CP004121">
    <property type="protein sequence ID" value="AGF56175.1"/>
    <property type="molecule type" value="Genomic_DNA"/>
</dbReference>
<organism evidence="2 3">
    <name type="scientific">Clostridium saccharoperbutylacetonicum N1-4(HMT)</name>
    <dbReference type="NCBI Taxonomy" id="931276"/>
    <lineage>
        <taxon>Bacteria</taxon>
        <taxon>Bacillati</taxon>
        <taxon>Bacillota</taxon>
        <taxon>Clostridia</taxon>
        <taxon>Eubacteriales</taxon>
        <taxon>Clostridiaceae</taxon>
        <taxon>Clostridium</taxon>
    </lineage>
</organism>
<evidence type="ECO:0000256" key="1">
    <source>
        <dbReference type="SAM" id="Phobius"/>
    </source>
</evidence>
<keyword evidence="1" id="KW-0812">Transmembrane</keyword>
<feature type="transmembrane region" description="Helical" evidence="1">
    <location>
        <begin position="63"/>
        <end position="85"/>
    </location>
</feature>
<evidence type="ECO:0000313" key="3">
    <source>
        <dbReference type="Proteomes" id="UP000011728"/>
    </source>
</evidence>
<name>M1LT30_9CLOT</name>
<dbReference type="OrthoDB" id="307768at2"/>